<keyword evidence="4" id="KW-1185">Reference proteome</keyword>
<feature type="transmembrane region" description="Helical" evidence="2">
    <location>
        <begin position="46"/>
        <end position="65"/>
    </location>
</feature>
<sequence length="90" mass="9907">MNHEPGWLDKGSFLQRMAKESIVIFPIALLMSFYGSVRYASLDLSAQDIAAVAVLLTLAMSAYFARKSPRRPPTLPQSPAQVSSEPIEPK</sequence>
<name>A0A239D0U9_9BACT</name>
<proteinExistence type="predicted"/>
<organism evidence="3 4">
    <name type="scientific">Granulicella rosea</name>
    <dbReference type="NCBI Taxonomy" id="474952"/>
    <lineage>
        <taxon>Bacteria</taxon>
        <taxon>Pseudomonadati</taxon>
        <taxon>Acidobacteriota</taxon>
        <taxon>Terriglobia</taxon>
        <taxon>Terriglobales</taxon>
        <taxon>Acidobacteriaceae</taxon>
        <taxon>Granulicella</taxon>
    </lineage>
</organism>
<evidence type="ECO:0000256" key="1">
    <source>
        <dbReference type="SAM" id="MobiDB-lite"/>
    </source>
</evidence>
<dbReference type="AlphaFoldDB" id="A0A239D0U9"/>
<keyword evidence="2" id="KW-0812">Transmembrane</keyword>
<gene>
    <name evidence="3" type="ORF">SAMN05421770_101193</name>
</gene>
<dbReference type="EMBL" id="FZOU01000001">
    <property type="protein sequence ID" value="SNS25233.1"/>
    <property type="molecule type" value="Genomic_DNA"/>
</dbReference>
<evidence type="ECO:0000313" key="4">
    <source>
        <dbReference type="Proteomes" id="UP000198356"/>
    </source>
</evidence>
<evidence type="ECO:0000256" key="2">
    <source>
        <dbReference type="SAM" id="Phobius"/>
    </source>
</evidence>
<protein>
    <submittedName>
        <fullName evidence="3">Uncharacterized protein</fullName>
    </submittedName>
</protein>
<reference evidence="3 4" key="1">
    <citation type="submission" date="2017-06" db="EMBL/GenBank/DDBJ databases">
        <authorList>
            <person name="Kim H.J."/>
            <person name="Triplett B.A."/>
        </authorList>
    </citation>
    <scope>NUCLEOTIDE SEQUENCE [LARGE SCALE GENOMIC DNA]</scope>
    <source>
        <strain evidence="3 4">DSM 18704</strain>
    </source>
</reference>
<accession>A0A239D0U9</accession>
<dbReference type="Proteomes" id="UP000198356">
    <property type="component" value="Unassembled WGS sequence"/>
</dbReference>
<feature type="transmembrane region" description="Helical" evidence="2">
    <location>
        <begin position="21"/>
        <end position="40"/>
    </location>
</feature>
<keyword evidence="2" id="KW-0472">Membrane</keyword>
<keyword evidence="2" id="KW-1133">Transmembrane helix</keyword>
<evidence type="ECO:0000313" key="3">
    <source>
        <dbReference type="EMBL" id="SNS25233.1"/>
    </source>
</evidence>
<feature type="region of interest" description="Disordered" evidence="1">
    <location>
        <begin position="68"/>
        <end position="90"/>
    </location>
</feature>